<gene>
    <name evidence="7" type="ORF">NHX12_031162</name>
</gene>
<accession>A0A9Q0D7J9</accession>
<proteinExistence type="inferred from homology"/>
<keyword evidence="8" id="KW-1185">Reference proteome</keyword>
<comment type="caution">
    <text evidence="7">The sequence shown here is derived from an EMBL/GenBank/DDBJ whole genome shotgun (WGS) entry which is preliminary data.</text>
</comment>
<dbReference type="PRINTS" id="PR00295">
    <property type="entry name" value="STEFINA"/>
</dbReference>
<sequence length="70" mass="7703">MTTADVFLGGFSDVMEADKDVQEICLEVKPSVEEKTNQTYDVFVAMTYRIQVVAGANYIITVGHGDLCKP</sequence>
<evidence type="ECO:0000256" key="1">
    <source>
        <dbReference type="ARBA" id="ARBA00004496"/>
    </source>
</evidence>
<dbReference type="EMBL" id="JANIIK010000469">
    <property type="protein sequence ID" value="KAJ3583266.1"/>
    <property type="molecule type" value="Genomic_DNA"/>
</dbReference>
<dbReference type="InterPro" id="IPR001713">
    <property type="entry name" value="Prot_inh_stefin"/>
</dbReference>
<reference evidence="7" key="1">
    <citation type="submission" date="2022-07" db="EMBL/GenBank/DDBJ databases">
        <title>Chromosome-level genome of Muraenolepis orangiensis.</title>
        <authorList>
            <person name="Kim J."/>
        </authorList>
    </citation>
    <scope>NUCLEOTIDE SEQUENCE</scope>
    <source>
        <strain evidence="7">KU_S4_2022</strain>
        <tissue evidence="7">Muscle</tissue>
    </source>
</reference>
<evidence type="ECO:0000256" key="3">
    <source>
        <dbReference type="ARBA" id="ARBA00022490"/>
    </source>
</evidence>
<dbReference type="Pfam" id="PF00031">
    <property type="entry name" value="Cystatin"/>
    <property type="match status" value="1"/>
</dbReference>
<dbReference type="GO" id="GO:0005829">
    <property type="term" value="C:cytosol"/>
    <property type="evidence" value="ECO:0007669"/>
    <property type="project" value="TreeGrafter"/>
</dbReference>
<dbReference type="GO" id="GO:0004869">
    <property type="term" value="F:cysteine-type endopeptidase inhibitor activity"/>
    <property type="evidence" value="ECO:0007669"/>
    <property type="project" value="UniProtKB-KW"/>
</dbReference>
<name>A0A9Q0D7J9_9TELE</name>
<evidence type="ECO:0000256" key="2">
    <source>
        <dbReference type="ARBA" id="ARBA00009403"/>
    </source>
</evidence>
<evidence type="ECO:0000256" key="4">
    <source>
        <dbReference type="ARBA" id="ARBA00022690"/>
    </source>
</evidence>
<dbReference type="CDD" id="cd00042">
    <property type="entry name" value="CY"/>
    <property type="match status" value="1"/>
</dbReference>
<dbReference type="SUPFAM" id="SSF54403">
    <property type="entry name" value="Cystatin/monellin"/>
    <property type="match status" value="1"/>
</dbReference>
<keyword evidence="3" id="KW-0963">Cytoplasm</keyword>
<dbReference type="AlphaFoldDB" id="A0A9Q0D7J9"/>
<comment type="subcellular location">
    <subcellularLocation>
        <location evidence="1">Cytoplasm</location>
    </subcellularLocation>
</comment>
<dbReference type="Gene3D" id="3.10.450.10">
    <property type="match status" value="1"/>
</dbReference>
<evidence type="ECO:0000256" key="5">
    <source>
        <dbReference type="ARBA" id="ARBA00022704"/>
    </source>
</evidence>
<dbReference type="InterPro" id="IPR000010">
    <property type="entry name" value="Cystatin_dom"/>
</dbReference>
<dbReference type="OrthoDB" id="2429551at2759"/>
<feature type="domain" description="Cystatin" evidence="6">
    <location>
        <begin position="9"/>
        <end position="63"/>
    </location>
</feature>
<evidence type="ECO:0000313" key="8">
    <source>
        <dbReference type="Proteomes" id="UP001148018"/>
    </source>
</evidence>
<keyword evidence="4" id="KW-0646">Protease inhibitor</keyword>
<dbReference type="PANTHER" id="PTHR11414:SF21">
    <property type="entry name" value="CYSTATIN 14A, TANDEM DUPLICATE 1-RELATED"/>
    <property type="match status" value="1"/>
</dbReference>
<organism evidence="7 8">
    <name type="scientific">Muraenolepis orangiensis</name>
    <name type="common">Patagonian moray cod</name>
    <dbReference type="NCBI Taxonomy" id="630683"/>
    <lineage>
        <taxon>Eukaryota</taxon>
        <taxon>Metazoa</taxon>
        <taxon>Chordata</taxon>
        <taxon>Craniata</taxon>
        <taxon>Vertebrata</taxon>
        <taxon>Euteleostomi</taxon>
        <taxon>Actinopterygii</taxon>
        <taxon>Neopterygii</taxon>
        <taxon>Teleostei</taxon>
        <taxon>Neoteleostei</taxon>
        <taxon>Acanthomorphata</taxon>
        <taxon>Zeiogadaria</taxon>
        <taxon>Gadariae</taxon>
        <taxon>Gadiformes</taxon>
        <taxon>Muraenolepidoidei</taxon>
        <taxon>Muraenolepididae</taxon>
        <taxon>Muraenolepis</taxon>
    </lineage>
</organism>
<dbReference type="Proteomes" id="UP001148018">
    <property type="component" value="Unassembled WGS sequence"/>
</dbReference>
<protein>
    <recommendedName>
        <fullName evidence="6">Cystatin domain-containing protein</fullName>
    </recommendedName>
</protein>
<keyword evidence="5" id="KW-0789">Thiol protease inhibitor</keyword>
<dbReference type="InterPro" id="IPR046350">
    <property type="entry name" value="Cystatin_sf"/>
</dbReference>
<evidence type="ECO:0000259" key="6">
    <source>
        <dbReference type="Pfam" id="PF00031"/>
    </source>
</evidence>
<evidence type="ECO:0000313" key="7">
    <source>
        <dbReference type="EMBL" id="KAJ3583266.1"/>
    </source>
</evidence>
<comment type="similarity">
    <text evidence="2">Belongs to the cystatin family.</text>
</comment>
<dbReference type="PANTHER" id="PTHR11414">
    <property type="entry name" value="CYSTATIN FAMILY MEMBER"/>
    <property type="match status" value="1"/>
</dbReference>